<evidence type="ECO:0000256" key="6">
    <source>
        <dbReference type="ARBA" id="ARBA00023239"/>
    </source>
</evidence>
<evidence type="ECO:0000256" key="8">
    <source>
        <dbReference type="SAM" id="MobiDB-lite"/>
    </source>
</evidence>
<evidence type="ECO:0000256" key="5">
    <source>
        <dbReference type="ARBA" id="ARBA00023136"/>
    </source>
</evidence>
<comment type="similarity">
    <text evidence="7">Belongs to the adenylyl cyclase class-4/guanylyl cyclase family.</text>
</comment>
<dbReference type="SUPFAM" id="SSF55073">
    <property type="entry name" value="Nucleotide cyclase"/>
    <property type="match status" value="1"/>
</dbReference>
<dbReference type="Gene3D" id="3.30.70.1230">
    <property type="entry name" value="Nucleotide cyclase"/>
    <property type="match status" value="1"/>
</dbReference>
<keyword evidence="5 9" id="KW-0472">Membrane</keyword>
<dbReference type="CDD" id="cd07302">
    <property type="entry name" value="CHD"/>
    <property type="match status" value="1"/>
</dbReference>
<keyword evidence="13" id="KW-1185">Reference proteome</keyword>
<comment type="caution">
    <text evidence="12">The sequence shown here is derived from an EMBL/GenBank/DDBJ whole genome shotgun (WGS) entry which is preliminary data.</text>
</comment>
<dbReference type="PANTHER" id="PTHR11920">
    <property type="entry name" value="GUANYLYL CYCLASE"/>
    <property type="match status" value="1"/>
</dbReference>
<gene>
    <name evidence="12" type="ORF">TeGR_g12552</name>
</gene>
<accession>A0ABQ6MPU0</accession>
<feature type="region of interest" description="Disordered" evidence="8">
    <location>
        <begin position="389"/>
        <end position="440"/>
    </location>
</feature>
<evidence type="ECO:0000256" key="2">
    <source>
        <dbReference type="ARBA" id="ARBA00022692"/>
    </source>
</evidence>
<feature type="transmembrane region" description="Helical" evidence="9">
    <location>
        <begin position="72"/>
        <end position="93"/>
    </location>
</feature>
<keyword evidence="6 7" id="KW-0456">Lyase</keyword>
<evidence type="ECO:0000256" key="1">
    <source>
        <dbReference type="ARBA" id="ARBA00004370"/>
    </source>
</evidence>
<dbReference type="EMBL" id="BRYB01000423">
    <property type="protein sequence ID" value="GMI29768.1"/>
    <property type="molecule type" value="Genomic_DNA"/>
</dbReference>
<dbReference type="PANTHER" id="PTHR11920:SF335">
    <property type="entry name" value="GUANYLATE CYCLASE"/>
    <property type="match status" value="1"/>
</dbReference>
<evidence type="ECO:0000256" key="3">
    <source>
        <dbReference type="ARBA" id="ARBA00022741"/>
    </source>
</evidence>
<feature type="compositionally biased region" description="Basic and acidic residues" evidence="8">
    <location>
        <begin position="390"/>
        <end position="399"/>
    </location>
</feature>
<dbReference type="InterPro" id="IPR050401">
    <property type="entry name" value="Cyclic_nucleotide_synthase"/>
</dbReference>
<organism evidence="12 13">
    <name type="scientific">Tetraparma gracilis</name>
    <dbReference type="NCBI Taxonomy" id="2962635"/>
    <lineage>
        <taxon>Eukaryota</taxon>
        <taxon>Sar</taxon>
        <taxon>Stramenopiles</taxon>
        <taxon>Ochrophyta</taxon>
        <taxon>Bolidophyceae</taxon>
        <taxon>Parmales</taxon>
        <taxon>Triparmaceae</taxon>
        <taxon>Tetraparma</taxon>
    </lineage>
</organism>
<evidence type="ECO:0000256" key="9">
    <source>
        <dbReference type="SAM" id="Phobius"/>
    </source>
</evidence>
<evidence type="ECO:0000313" key="12">
    <source>
        <dbReference type="EMBL" id="GMI29768.1"/>
    </source>
</evidence>
<proteinExistence type="inferred from homology"/>
<comment type="subcellular location">
    <subcellularLocation>
        <location evidence="1">Membrane</location>
    </subcellularLocation>
</comment>
<dbReference type="PROSITE" id="PS00452">
    <property type="entry name" value="GUANYLATE_CYCLASE_1"/>
    <property type="match status" value="1"/>
</dbReference>
<feature type="domain" description="Guanylate cyclase" evidence="11">
    <location>
        <begin position="155"/>
        <end position="284"/>
    </location>
</feature>
<dbReference type="InterPro" id="IPR018297">
    <property type="entry name" value="A/G_cyclase_CS"/>
</dbReference>
<feature type="compositionally biased region" description="Basic and acidic residues" evidence="8">
    <location>
        <begin position="424"/>
        <end position="434"/>
    </location>
</feature>
<dbReference type="Proteomes" id="UP001165060">
    <property type="component" value="Unassembled WGS sequence"/>
</dbReference>
<dbReference type="PROSITE" id="PS50125">
    <property type="entry name" value="GUANYLATE_CYCLASE_2"/>
    <property type="match status" value="1"/>
</dbReference>
<evidence type="ECO:0000256" key="10">
    <source>
        <dbReference type="SAM" id="SignalP"/>
    </source>
</evidence>
<evidence type="ECO:0000256" key="4">
    <source>
        <dbReference type="ARBA" id="ARBA00022989"/>
    </source>
</evidence>
<evidence type="ECO:0000313" key="13">
    <source>
        <dbReference type="Proteomes" id="UP001165060"/>
    </source>
</evidence>
<reference evidence="12 13" key="1">
    <citation type="journal article" date="2023" name="Commun. Biol.">
        <title>Genome analysis of Parmales, the sister group of diatoms, reveals the evolutionary specialization of diatoms from phago-mixotrophs to photoautotrophs.</title>
        <authorList>
            <person name="Ban H."/>
            <person name="Sato S."/>
            <person name="Yoshikawa S."/>
            <person name="Yamada K."/>
            <person name="Nakamura Y."/>
            <person name="Ichinomiya M."/>
            <person name="Sato N."/>
            <person name="Blanc-Mathieu R."/>
            <person name="Endo H."/>
            <person name="Kuwata A."/>
            <person name="Ogata H."/>
        </authorList>
    </citation>
    <scope>NUCLEOTIDE SEQUENCE [LARGE SCALE GENOMIC DNA]</scope>
</reference>
<sequence>MIFIWIIVTSMFAMSYNTENVEMFPTFNLTEIGLSLCCLDEGAECLGLSLDEVVTESLIEQMEVVQKITPKMVIYHTIILLTLSILHIIPTWLSNYFDRVAFNRYVERERRKMELNKLNINMMDQLCLLLPPSVVSVMTLRDKNDAFAELYEGITILFVDMVGFTKFSAQLDPDELVMFLNHMYSKFDIVLERYSLYKVEIIGDALFAVAGCPNELKDPYHASRALCAAHGLIEQIELICEELDLNVQIRIGVHSGRSVAGVVGSKDPRFHLFGETVNCAEKIESTGLSGHVHCSEATRQSVLKSSNSLIPDKRFSEMFKFDLRTAKKVDEEFEAVTKTDDVLKQISDRKESINKAANAVGKSYFVSLTRPLAGFAFDKLQLSQLAGKNQEGEARDLMKSSRRSGKKNKTKISKRNKSFNKPNGRSEGETRDSGADSASS</sequence>
<feature type="compositionally biased region" description="Basic residues" evidence="8">
    <location>
        <begin position="400"/>
        <end position="418"/>
    </location>
</feature>
<dbReference type="Pfam" id="PF00211">
    <property type="entry name" value="Guanylate_cyc"/>
    <property type="match status" value="1"/>
</dbReference>
<name>A0ABQ6MPU0_9STRA</name>
<evidence type="ECO:0000259" key="11">
    <source>
        <dbReference type="PROSITE" id="PS50125"/>
    </source>
</evidence>
<keyword evidence="2 9" id="KW-0812">Transmembrane</keyword>
<dbReference type="InterPro" id="IPR001054">
    <property type="entry name" value="A/G_cyclase"/>
</dbReference>
<keyword evidence="10" id="KW-0732">Signal</keyword>
<dbReference type="InterPro" id="IPR029787">
    <property type="entry name" value="Nucleotide_cyclase"/>
</dbReference>
<protein>
    <recommendedName>
        <fullName evidence="11">Guanylate cyclase domain-containing protein</fullName>
    </recommendedName>
</protein>
<keyword evidence="3" id="KW-0547">Nucleotide-binding</keyword>
<keyword evidence="4 9" id="KW-1133">Transmembrane helix</keyword>
<feature type="chain" id="PRO_5046893885" description="Guanylate cyclase domain-containing protein" evidence="10">
    <location>
        <begin position="16"/>
        <end position="440"/>
    </location>
</feature>
<dbReference type="SMART" id="SM00044">
    <property type="entry name" value="CYCc"/>
    <property type="match status" value="1"/>
</dbReference>
<evidence type="ECO:0000256" key="7">
    <source>
        <dbReference type="RuleBase" id="RU000405"/>
    </source>
</evidence>
<feature type="signal peptide" evidence="10">
    <location>
        <begin position="1"/>
        <end position="15"/>
    </location>
</feature>